<feature type="transmembrane region" description="Helical" evidence="8">
    <location>
        <begin position="428"/>
        <end position="448"/>
    </location>
</feature>
<evidence type="ECO:0000256" key="4">
    <source>
        <dbReference type="ARBA" id="ARBA00022692"/>
    </source>
</evidence>
<gene>
    <name evidence="10" type="ORF">HJC23_010125</name>
</gene>
<evidence type="ECO:0000256" key="8">
    <source>
        <dbReference type="RuleBase" id="RU366033"/>
    </source>
</evidence>
<feature type="domain" description="Major facilitator superfamily (MFS) profile" evidence="9">
    <location>
        <begin position="80"/>
        <end position="478"/>
    </location>
</feature>
<dbReference type="GO" id="GO:0015112">
    <property type="term" value="F:nitrate transmembrane transporter activity"/>
    <property type="evidence" value="ECO:0007669"/>
    <property type="project" value="UniProtKB-UniRule"/>
</dbReference>
<keyword evidence="7 8" id="KW-0472">Membrane</keyword>
<organism evidence="10 11">
    <name type="scientific">Cyclotella cryptica</name>
    <dbReference type="NCBI Taxonomy" id="29204"/>
    <lineage>
        <taxon>Eukaryota</taxon>
        <taxon>Sar</taxon>
        <taxon>Stramenopiles</taxon>
        <taxon>Ochrophyta</taxon>
        <taxon>Bacillariophyta</taxon>
        <taxon>Coscinodiscophyceae</taxon>
        <taxon>Thalassiosirophycidae</taxon>
        <taxon>Stephanodiscales</taxon>
        <taxon>Stephanodiscaceae</taxon>
        <taxon>Cyclotella</taxon>
    </lineage>
</organism>
<evidence type="ECO:0000256" key="7">
    <source>
        <dbReference type="ARBA" id="ARBA00023136"/>
    </source>
</evidence>
<dbReference type="AlphaFoldDB" id="A0ABD3P6F0"/>
<dbReference type="SUPFAM" id="SSF103473">
    <property type="entry name" value="MFS general substrate transporter"/>
    <property type="match status" value="1"/>
</dbReference>
<evidence type="ECO:0000259" key="9">
    <source>
        <dbReference type="PROSITE" id="PS50850"/>
    </source>
</evidence>
<comment type="subcellular location">
    <subcellularLocation>
        <location evidence="8">Cell membrane</location>
        <topology evidence="8">Multi-pass membrane protein</topology>
    </subcellularLocation>
    <subcellularLocation>
        <location evidence="1">Membrane</location>
        <topology evidence="1">Multi-pass membrane protein</topology>
    </subcellularLocation>
</comment>
<keyword evidence="5 8" id="KW-1133">Transmembrane helix</keyword>
<dbReference type="InterPro" id="IPR044772">
    <property type="entry name" value="NO3_transporter"/>
</dbReference>
<dbReference type="InterPro" id="IPR011701">
    <property type="entry name" value="MFS"/>
</dbReference>
<name>A0ABD3P6F0_9STRA</name>
<dbReference type="Pfam" id="PF07690">
    <property type="entry name" value="MFS_1"/>
    <property type="match status" value="1"/>
</dbReference>
<feature type="non-terminal residue" evidence="10">
    <location>
        <position position="1"/>
    </location>
</feature>
<dbReference type="GO" id="GO:0042128">
    <property type="term" value="P:nitrate assimilation"/>
    <property type="evidence" value="ECO:0007669"/>
    <property type="project" value="UniProtKB-UniRule"/>
</dbReference>
<keyword evidence="11" id="KW-1185">Reference proteome</keyword>
<feature type="transmembrane region" description="Helical" evidence="8">
    <location>
        <begin position="145"/>
        <end position="165"/>
    </location>
</feature>
<dbReference type="Proteomes" id="UP001516023">
    <property type="component" value="Unassembled WGS sequence"/>
</dbReference>
<feature type="transmembrane region" description="Helical" evidence="8">
    <location>
        <begin position="369"/>
        <end position="387"/>
    </location>
</feature>
<proteinExistence type="inferred from homology"/>
<evidence type="ECO:0000256" key="5">
    <source>
        <dbReference type="ARBA" id="ARBA00022989"/>
    </source>
</evidence>
<dbReference type="PROSITE" id="PS50850">
    <property type="entry name" value="MFS"/>
    <property type="match status" value="1"/>
</dbReference>
<feature type="transmembrane region" description="Helical" evidence="8">
    <location>
        <begin position="203"/>
        <end position="227"/>
    </location>
</feature>
<feature type="transmembrane region" description="Helical" evidence="8">
    <location>
        <begin position="83"/>
        <end position="102"/>
    </location>
</feature>
<keyword evidence="6 8" id="KW-0534">Nitrate assimilation</keyword>
<dbReference type="PANTHER" id="PTHR23515">
    <property type="entry name" value="HIGH-AFFINITY NITRATE TRANSPORTER 2.3"/>
    <property type="match status" value="1"/>
</dbReference>
<evidence type="ECO:0000256" key="1">
    <source>
        <dbReference type="ARBA" id="ARBA00004141"/>
    </source>
</evidence>
<dbReference type="InterPro" id="IPR020846">
    <property type="entry name" value="MFS_dom"/>
</dbReference>
<feature type="transmembrane region" description="Helical" evidence="8">
    <location>
        <begin position="171"/>
        <end position="191"/>
    </location>
</feature>
<dbReference type="NCBIfam" id="TIGR00886">
    <property type="entry name" value="2A0108"/>
    <property type="match status" value="1"/>
</dbReference>
<keyword evidence="4 8" id="KW-0812">Transmembrane</keyword>
<feature type="transmembrane region" description="Helical" evidence="8">
    <location>
        <begin position="239"/>
        <end position="260"/>
    </location>
</feature>
<feature type="transmembrane region" description="Helical" evidence="8">
    <location>
        <begin position="329"/>
        <end position="348"/>
    </location>
</feature>
<keyword evidence="8" id="KW-1003">Cell membrane</keyword>
<evidence type="ECO:0000313" key="11">
    <source>
        <dbReference type="Proteomes" id="UP001516023"/>
    </source>
</evidence>
<reference evidence="10 11" key="1">
    <citation type="journal article" date="2020" name="G3 (Bethesda)">
        <title>Improved Reference Genome for Cyclotella cryptica CCMP332, a Model for Cell Wall Morphogenesis, Salinity Adaptation, and Lipid Production in Diatoms (Bacillariophyta).</title>
        <authorList>
            <person name="Roberts W.R."/>
            <person name="Downey K.M."/>
            <person name="Ruck E.C."/>
            <person name="Traller J.C."/>
            <person name="Alverson A.J."/>
        </authorList>
    </citation>
    <scope>NUCLEOTIDE SEQUENCE [LARGE SCALE GENOMIC DNA]</scope>
    <source>
        <strain evidence="10 11">CCMP332</strain>
    </source>
</reference>
<comment type="caution">
    <text evidence="10">The sequence shown here is derived from an EMBL/GenBank/DDBJ whole genome shotgun (WGS) entry which is preliminary data.</text>
</comment>
<feature type="transmembrane region" description="Helical" evidence="8">
    <location>
        <begin position="393"/>
        <end position="416"/>
    </location>
</feature>
<dbReference type="Gene3D" id="1.20.1250.20">
    <property type="entry name" value="MFS general substrate transporter like domains"/>
    <property type="match status" value="2"/>
</dbReference>
<protein>
    <recommendedName>
        <fullName evidence="8">Nitrate/nitrite transporter</fullName>
    </recommendedName>
</protein>
<feature type="transmembrane region" description="Helical" evidence="8">
    <location>
        <begin position="20"/>
        <end position="39"/>
    </location>
</feature>
<evidence type="ECO:0000313" key="10">
    <source>
        <dbReference type="EMBL" id="KAL3783018.1"/>
    </source>
</evidence>
<feature type="transmembrane region" description="Helical" evidence="8">
    <location>
        <begin position="299"/>
        <end position="323"/>
    </location>
</feature>
<dbReference type="GO" id="GO:0005886">
    <property type="term" value="C:plasma membrane"/>
    <property type="evidence" value="ECO:0007669"/>
    <property type="project" value="UniProtKB-SubCell"/>
</dbReference>
<accession>A0ABD3P6F0</accession>
<evidence type="ECO:0000256" key="6">
    <source>
        <dbReference type="ARBA" id="ARBA00023063"/>
    </source>
</evidence>
<feature type="transmembrane region" description="Helical" evidence="8">
    <location>
        <begin position="454"/>
        <end position="475"/>
    </location>
</feature>
<dbReference type="InterPro" id="IPR036259">
    <property type="entry name" value="MFS_trans_sf"/>
</dbReference>
<evidence type="ECO:0000256" key="3">
    <source>
        <dbReference type="ARBA" id="ARBA00022448"/>
    </source>
</evidence>
<keyword evidence="3 8" id="KW-0813">Transport</keyword>
<dbReference type="CDD" id="cd17341">
    <property type="entry name" value="MFS_NRT2_like"/>
    <property type="match status" value="1"/>
</dbReference>
<evidence type="ECO:0000256" key="2">
    <source>
        <dbReference type="ARBA" id="ARBA00008432"/>
    </source>
</evidence>
<sequence length="533" mass="57241">TNPKIFIMTSLPTGEVGKILSISGFSRLLFLLLAVVSLFHGTLQAEIKKYQTYYVKVDPNQDDKATEIKLASFKRPHMRAFHFSWFCFFTAFFIWFAIAPLLPEISLTLGLSKQQVWTSNICSVAGTIIMRFINGPLCDKYGARILMGVVLAAASIPCACTGLVQNAAQLYILRFFIGLGGSTFVMCQYWTSSMFTKEVAGTANAIVGGWGNLGGGVTQLIMGSVLFPLFKAGGMSAEQAWRTVCLVPACVGVLMGLVTIKQSDDCPKGNYAEMKKNGTMAEVSASASFRSGAMNINTWLLFIQYACCFGVELTMNNAAASYFKATFELSTESAAAIASLFGWMNLFARGLGGFLSDKANYRYGMRGRLGFQTLCLVAEGLMVFIFANTKSLGLAIFVMVIFSTFVQAAEGSTFGIVPYVNPPVTGSISGIVGAGGNVGAVCFGLGFRNLDTKHAFYLMASCICVSGVISSMIFIKGHAGLLTGQDSPEVIASYRKTGEAVSTTLKIPQVDTAAAAKLADDSFHTSPYEEEEA</sequence>
<dbReference type="InterPro" id="IPR004737">
    <property type="entry name" value="NO3_transporter_NarK/NarU-like"/>
</dbReference>
<dbReference type="EMBL" id="JABMIG020000270">
    <property type="protein sequence ID" value="KAL3783018.1"/>
    <property type="molecule type" value="Genomic_DNA"/>
</dbReference>
<comment type="similarity">
    <text evidence="2 8">Belongs to the major facilitator superfamily. Nitrate/nitrite porter (TC 2.A.1.8) family.</text>
</comment>